<dbReference type="SUPFAM" id="SSF110581">
    <property type="entry name" value="Indigoidine synthase A-like"/>
    <property type="match status" value="1"/>
</dbReference>
<dbReference type="Proteomes" id="UP001221413">
    <property type="component" value="Unassembled WGS sequence"/>
</dbReference>
<name>A0AAD6ISN1_DREDA</name>
<dbReference type="InterPro" id="IPR016461">
    <property type="entry name" value="COMT-like"/>
</dbReference>
<dbReference type="InterPro" id="IPR001077">
    <property type="entry name" value="COMT_C"/>
</dbReference>
<dbReference type="GO" id="GO:0032259">
    <property type="term" value="P:methylation"/>
    <property type="evidence" value="ECO:0007669"/>
    <property type="project" value="UniProtKB-KW"/>
</dbReference>
<dbReference type="InterPro" id="IPR007342">
    <property type="entry name" value="PsuG"/>
</dbReference>
<dbReference type="InterPro" id="IPR002052">
    <property type="entry name" value="DNA_methylase_N6_adenine_CS"/>
</dbReference>
<keyword evidence="11" id="KW-1185">Reference proteome</keyword>
<evidence type="ECO:0000256" key="5">
    <source>
        <dbReference type="ARBA" id="ARBA00022801"/>
    </source>
</evidence>
<dbReference type="PANTHER" id="PTHR42909:SF1">
    <property type="entry name" value="CARBOHYDRATE KINASE PFKB DOMAIN-CONTAINING PROTEIN"/>
    <property type="match status" value="1"/>
</dbReference>
<evidence type="ECO:0000256" key="2">
    <source>
        <dbReference type="ARBA" id="ARBA00022679"/>
    </source>
</evidence>
<dbReference type="Gene3D" id="3.40.50.150">
    <property type="entry name" value="Vaccinia Virus protein VP39"/>
    <property type="match status" value="1"/>
</dbReference>
<keyword evidence="3" id="KW-0949">S-adenosyl-L-methionine</keyword>
<dbReference type="GO" id="GO:0016798">
    <property type="term" value="F:hydrolase activity, acting on glycosyl bonds"/>
    <property type="evidence" value="ECO:0007669"/>
    <property type="project" value="UniProtKB-KW"/>
</dbReference>
<feature type="domain" description="O-methyltransferase C-terminal" evidence="9">
    <location>
        <begin position="406"/>
        <end position="542"/>
    </location>
</feature>
<dbReference type="Pfam" id="PF00891">
    <property type="entry name" value="Methyltransf_2"/>
    <property type="match status" value="1"/>
</dbReference>
<dbReference type="AlphaFoldDB" id="A0AAD6ISN1"/>
<dbReference type="Gene3D" id="3.40.1790.10">
    <property type="entry name" value="Indigoidine synthase domain"/>
    <property type="match status" value="1"/>
</dbReference>
<dbReference type="SUPFAM" id="SSF53335">
    <property type="entry name" value="S-adenosyl-L-methionine-dependent methyltransferases"/>
    <property type="match status" value="2"/>
</dbReference>
<protein>
    <submittedName>
        <fullName evidence="10">Pseudouridine-5'-phosphate glycosidase</fullName>
    </submittedName>
</protein>
<keyword evidence="4" id="KW-0479">Metal-binding</keyword>
<evidence type="ECO:0000256" key="7">
    <source>
        <dbReference type="ARBA" id="ARBA00023239"/>
    </source>
</evidence>
<dbReference type="CDD" id="cd02440">
    <property type="entry name" value="AdoMet_MTases"/>
    <property type="match status" value="1"/>
</dbReference>
<dbReference type="GO" id="GO:0046872">
    <property type="term" value="F:metal ion binding"/>
    <property type="evidence" value="ECO:0007669"/>
    <property type="project" value="UniProtKB-KW"/>
</dbReference>
<evidence type="ECO:0000256" key="1">
    <source>
        <dbReference type="ARBA" id="ARBA00022603"/>
    </source>
</evidence>
<evidence type="ECO:0000256" key="4">
    <source>
        <dbReference type="ARBA" id="ARBA00022723"/>
    </source>
</evidence>
<dbReference type="Pfam" id="PF04227">
    <property type="entry name" value="Indigoidine_A"/>
    <property type="match status" value="1"/>
</dbReference>
<dbReference type="PROSITE" id="PS51683">
    <property type="entry name" value="SAM_OMT_II"/>
    <property type="match status" value="1"/>
</dbReference>
<evidence type="ECO:0000256" key="6">
    <source>
        <dbReference type="ARBA" id="ARBA00023211"/>
    </source>
</evidence>
<organism evidence="10 11">
    <name type="scientific">Drechslerella dactyloides</name>
    <name type="common">Nematode-trapping fungus</name>
    <name type="synonym">Arthrobotrys dactyloides</name>
    <dbReference type="NCBI Taxonomy" id="74499"/>
    <lineage>
        <taxon>Eukaryota</taxon>
        <taxon>Fungi</taxon>
        <taxon>Dikarya</taxon>
        <taxon>Ascomycota</taxon>
        <taxon>Pezizomycotina</taxon>
        <taxon>Orbiliomycetes</taxon>
        <taxon>Orbiliales</taxon>
        <taxon>Orbiliaceae</taxon>
        <taxon>Drechslerella</taxon>
    </lineage>
</organism>
<sequence length="827" mass="89257">MSSSNGFHHDETIPVAERSSISGLVDFLASKNYRFLCPTPETHSCYLTSRKGPQTRASSLTDIFGWSLPVERSLLEELLPESLDIDSIFERVDASCDLLKATIRVTSLNFNGPVYSYPRNEERKTSLDLYVHSAFPCRGSGRGGVFCGPDTYRYLSYLASPSVKELIEESCRTVKTSGNGTATAVDLGCGPGAGALGLHRQYGHIFSSVQGLDINPYAIAFSEVNAKLIETKYHKAGAKTENGASVADLTFKQSSFLSAIEGIQDLALVISDPPYIATATATGVYCDGGDDGMAFAIDLIDRSLQLLAPGGLVIMHTGVSVPGDAPESDKLLEQCQQLEKQGKADILQYVLIDNDVFGNEVGQDPQNRLADKPFYQYYDSEDPVRGARFSKGMAGSLDNGTYGMPVELVYSFEKLGKAATIVDVGGGRGQNCIRLANLFPEMSFVLQDLYVNANSESLLHVPVDIRNRIKWQVHDFYDSQPVKGADLYLISQILMDHQFDACRVIMQHIVEAMNPNHSVLLISDYMSPGEEDYLSPTINALKIHIMSILGLRDNGGVPATIGILNGQARVGMSAEELTELASCSENGTVLKVSRRDLGYICGLGMAGKRLHGGTTISATMALAHLAGIRIIGTSGLGGVHRGAESSMDISADLTELGRTPITVISSGCKSFLDIPRTLEYLETQGVCVATFADDRAGAVDFPAFFTRDSGVKSPQTICDEAEAAGIIYAQSHLPLSSGIHFANPISAEYSIPKTEMDAIIEEAIRLAEDEGYQGSDNTPFVLAKIKQLKGEESLRANRAIIEANVKCATRVAVELAKLEQSLANEAN</sequence>
<keyword evidence="2" id="KW-0808">Transferase</keyword>
<evidence type="ECO:0000259" key="9">
    <source>
        <dbReference type="Pfam" id="PF00891"/>
    </source>
</evidence>
<gene>
    <name evidence="10" type="ORF">Dda_8760</name>
</gene>
<dbReference type="GO" id="GO:0004730">
    <property type="term" value="F:pseudouridylate synthase activity"/>
    <property type="evidence" value="ECO:0007669"/>
    <property type="project" value="InterPro"/>
</dbReference>
<evidence type="ECO:0000313" key="11">
    <source>
        <dbReference type="Proteomes" id="UP001221413"/>
    </source>
</evidence>
<evidence type="ECO:0000256" key="8">
    <source>
        <dbReference type="ARBA" id="ARBA00023295"/>
    </source>
</evidence>
<reference evidence="10" key="1">
    <citation type="submission" date="2023-01" db="EMBL/GenBank/DDBJ databases">
        <title>The chitinases involved in constricting ring structure development in the nematode-trapping fungus Drechslerella dactyloides.</title>
        <authorList>
            <person name="Wang R."/>
            <person name="Zhang L."/>
            <person name="Tang P."/>
            <person name="Li S."/>
            <person name="Liang L."/>
        </authorList>
    </citation>
    <scope>NUCLEOTIDE SEQUENCE</scope>
    <source>
        <strain evidence="10">YMF1.00031</strain>
    </source>
</reference>
<keyword evidence="5" id="KW-0378">Hydrolase</keyword>
<keyword evidence="8 10" id="KW-0326">Glycosidase</keyword>
<keyword evidence="6" id="KW-0464">Manganese</keyword>
<dbReference type="EMBL" id="JAQGDS010000012">
    <property type="protein sequence ID" value="KAJ6256890.1"/>
    <property type="molecule type" value="Genomic_DNA"/>
</dbReference>
<dbReference type="PANTHER" id="PTHR42909">
    <property type="entry name" value="ZGC:136858"/>
    <property type="match status" value="1"/>
</dbReference>
<accession>A0AAD6ISN1</accession>
<proteinExistence type="predicted"/>
<dbReference type="GO" id="GO:0008171">
    <property type="term" value="F:O-methyltransferase activity"/>
    <property type="evidence" value="ECO:0007669"/>
    <property type="project" value="InterPro"/>
</dbReference>
<keyword evidence="1" id="KW-0489">Methyltransferase</keyword>
<dbReference type="PROSITE" id="PS00092">
    <property type="entry name" value="N6_MTASE"/>
    <property type="match status" value="1"/>
</dbReference>
<dbReference type="GO" id="GO:0005737">
    <property type="term" value="C:cytoplasm"/>
    <property type="evidence" value="ECO:0007669"/>
    <property type="project" value="TreeGrafter"/>
</dbReference>
<evidence type="ECO:0000256" key="3">
    <source>
        <dbReference type="ARBA" id="ARBA00022691"/>
    </source>
</evidence>
<evidence type="ECO:0000313" key="10">
    <source>
        <dbReference type="EMBL" id="KAJ6256890.1"/>
    </source>
</evidence>
<comment type="caution">
    <text evidence="10">The sequence shown here is derived from an EMBL/GenBank/DDBJ whole genome shotgun (WGS) entry which is preliminary data.</text>
</comment>
<dbReference type="GO" id="GO:0003676">
    <property type="term" value="F:nucleic acid binding"/>
    <property type="evidence" value="ECO:0007669"/>
    <property type="project" value="InterPro"/>
</dbReference>
<dbReference type="InterPro" id="IPR029063">
    <property type="entry name" value="SAM-dependent_MTases_sf"/>
</dbReference>
<dbReference type="InterPro" id="IPR022830">
    <property type="entry name" value="Indigdn_synthA-like"/>
</dbReference>
<keyword evidence="7" id="KW-0456">Lyase</keyword>